<feature type="transmembrane region" description="Helical" evidence="1">
    <location>
        <begin position="161"/>
        <end position="180"/>
    </location>
</feature>
<keyword evidence="1" id="KW-1133">Transmembrane helix</keyword>
<keyword evidence="3" id="KW-1185">Reference proteome</keyword>
<organism evidence="2 3">
    <name type="scientific">Arachidicoccus soli</name>
    <dbReference type="NCBI Taxonomy" id="2341117"/>
    <lineage>
        <taxon>Bacteria</taxon>
        <taxon>Pseudomonadati</taxon>
        <taxon>Bacteroidota</taxon>
        <taxon>Chitinophagia</taxon>
        <taxon>Chitinophagales</taxon>
        <taxon>Chitinophagaceae</taxon>
        <taxon>Arachidicoccus</taxon>
    </lineage>
</organism>
<gene>
    <name evidence="2" type="ORF">D6B99_00560</name>
</gene>
<evidence type="ECO:0000313" key="2">
    <source>
        <dbReference type="EMBL" id="AYD46242.1"/>
    </source>
</evidence>
<proteinExistence type="predicted"/>
<protein>
    <submittedName>
        <fullName evidence="2">DUF420 domain-containing protein</fullName>
    </submittedName>
</protein>
<feature type="transmembrane region" description="Helical" evidence="1">
    <location>
        <begin position="117"/>
        <end position="141"/>
    </location>
</feature>
<keyword evidence="1" id="KW-0472">Membrane</keyword>
<feature type="transmembrane region" description="Helical" evidence="1">
    <location>
        <begin position="82"/>
        <end position="102"/>
    </location>
</feature>
<dbReference type="PANTHER" id="PTHR37692:SF1">
    <property type="entry name" value="DUF420 DOMAIN-CONTAINING PROTEIN"/>
    <property type="match status" value="1"/>
</dbReference>
<dbReference type="Proteomes" id="UP000266118">
    <property type="component" value="Chromosome"/>
</dbReference>
<feature type="transmembrane region" description="Helical" evidence="1">
    <location>
        <begin position="51"/>
        <end position="70"/>
    </location>
</feature>
<keyword evidence="1" id="KW-0812">Transmembrane</keyword>
<dbReference type="OrthoDB" id="9811380at2"/>
<dbReference type="InterPro" id="IPR007352">
    <property type="entry name" value="DUF420"/>
</dbReference>
<reference evidence="2 3" key="1">
    <citation type="submission" date="2018-09" db="EMBL/GenBank/DDBJ databases">
        <title>Arachidicoccus sp. nov., a bacterium isolated from soil.</title>
        <authorList>
            <person name="Weon H.-Y."/>
            <person name="Kwon S.-W."/>
            <person name="Lee S.A."/>
        </authorList>
    </citation>
    <scope>NUCLEOTIDE SEQUENCE [LARGE SCALE GENOMIC DNA]</scope>
    <source>
        <strain evidence="2 3">KIS59-12</strain>
    </source>
</reference>
<feature type="transmembrane region" description="Helical" evidence="1">
    <location>
        <begin position="12"/>
        <end position="31"/>
    </location>
</feature>
<dbReference type="PANTHER" id="PTHR37692">
    <property type="entry name" value="HYPOTHETICAL MEMBRANE SPANNING PROTEIN"/>
    <property type="match status" value="1"/>
</dbReference>
<dbReference type="Pfam" id="PF04238">
    <property type="entry name" value="DUF420"/>
    <property type="match status" value="1"/>
</dbReference>
<accession>A0A386HKQ6</accession>
<name>A0A386HKQ6_9BACT</name>
<dbReference type="RefSeq" id="WP_119984066.1">
    <property type="nucleotide sequence ID" value="NZ_CP032489.1"/>
</dbReference>
<evidence type="ECO:0000313" key="3">
    <source>
        <dbReference type="Proteomes" id="UP000266118"/>
    </source>
</evidence>
<dbReference type="EMBL" id="CP032489">
    <property type="protein sequence ID" value="AYD46242.1"/>
    <property type="molecule type" value="Genomic_DNA"/>
</dbReference>
<sequence>MLEPSIQKNDYKARWLIGVFSTIVFCVIVALGKFKLTQVNLGFNPHVFAKLSAIINVFVAILLVAALIAVKSKKYLLHKRIMLSALLLSVLFLVCYIGHNLFAGETKFGGVGAIRTFYFVLLITHILLAAVMLPIILFTAYRGLTGEFEKHKKLARMTWPLWLYIAVSGPVVYWLISPYYR</sequence>
<dbReference type="AlphaFoldDB" id="A0A386HKQ6"/>
<dbReference type="KEGG" id="ark:D6B99_00560"/>
<evidence type="ECO:0000256" key="1">
    <source>
        <dbReference type="SAM" id="Phobius"/>
    </source>
</evidence>